<proteinExistence type="inferred from homology"/>
<evidence type="ECO:0000313" key="8">
    <source>
        <dbReference type="Proteomes" id="UP000264820"/>
    </source>
</evidence>
<evidence type="ECO:0000256" key="3">
    <source>
        <dbReference type="ARBA" id="ARBA00023054"/>
    </source>
</evidence>
<evidence type="ECO:0000256" key="1">
    <source>
        <dbReference type="ARBA" id="ARBA00010126"/>
    </source>
</evidence>
<dbReference type="GeneTree" id="ENSGT00940000154049"/>
<sequence length="385" mass="44171">MGRICRKRQIRRDNMAVPAKQYGLILPQKKCLTKPTRPQKLSVFGDDSDDEASVGESLQKEAAKKKTMRQTQLEMKKALEEDSTVYDYDAVYDEIQRQRLDNSKKVLSGADKKPKYIHQLMKAVNSRKKEQERREERKIQKEREAEGDQFADKEAYVTSAYKRKLQEQKDEEERERRQAAIEAALDVRKQKDLSGFYRHLLNQTVGEEAIPERLANKYVCLCLQQHTVAFRYIHTHTHTHSFTFFCAGSCAEVRSQTTGSFQTQPKRETSPQVPEATERKLARSSLVSARRPPLRIPNAITDAGQHRREATASGTRAGSESRRTSGGTETARVKEADAETDRGKKTARGSRAKTRWERKRSRGRRKAKRRRPKSASLPNVPTSRP</sequence>
<dbReference type="GO" id="GO:0000381">
    <property type="term" value="P:regulation of alternative mRNA splicing, via spliceosome"/>
    <property type="evidence" value="ECO:0007669"/>
    <property type="project" value="InterPro"/>
</dbReference>
<dbReference type="Proteomes" id="UP000264820">
    <property type="component" value="Unplaced"/>
</dbReference>
<dbReference type="InterPro" id="IPR018612">
    <property type="entry name" value="NSRP1_N"/>
</dbReference>
<evidence type="ECO:0000256" key="2">
    <source>
        <dbReference type="ARBA" id="ARBA00020556"/>
    </source>
</evidence>
<feature type="compositionally biased region" description="Polar residues" evidence="5">
    <location>
        <begin position="376"/>
        <end position="385"/>
    </location>
</feature>
<feature type="region of interest" description="Disordered" evidence="5">
    <location>
        <begin position="124"/>
        <end position="149"/>
    </location>
</feature>
<keyword evidence="8" id="KW-1185">Reference proteome</keyword>
<reference evidence="7" key="1">
    <citation type="submission" date="2025-05" db="UniProtKB">
        <authorList>
            <consortium name="Ensembl"/>
        </authorList>
    </citation>
    <scope>IDENTIFICATION</scope>
</reference>
<dbReference type="PANTHER" id="PTHR31938:SF4">
    <property type="entry name" value="NUCLEAR SPECKLE SPLICING REGULATORY PROTEIN 1"/>
    <property type="match status" value="1"/>
</dbReference>
<name>A0A3Q2YU63_HIPCM</name>
<evidence type="ECO:0000256" key="4">
    <source>
        <dbReference type="ARBA" id="ARBA00030718"/>
    </source>
</evidence>
<dbReference type="Pfam" id="PF09745">
    <property type="entry name" value="NSRP1_N"/>
    <property type="match status" value="1"/>
</dbReference>
<dbReference type="PANTHER" id="PTHR31938">
    <property type="entry name" value="NUCLEAR SPECKLE SPLICING REGULATORY PROTEIN 1"/>
    <property type="match status" value="1"/>
</dbReference>
<keyword evidence="3" id="KW-0175">Coiled coil</keyword>
<feature type="compositionally biased region" description="Basic and acidic residues" evidence="5">
    <location>
        <begin position="331"/>
        <end position="344"/>
    </location>
</feature>
<feature type="region of interest" description="Disordered" evidence="5">
    <location>
        <begin position="257"/>
        <end position="385"/>
    </location>
</feature>
<evidence type="ECO:0000313" key="7">
    <source>
        <dbReference type="Ensembl" id="ENSHCOP00000022327.1"/>
    </source>
</evidence>
<evidence type="ECO:0000259" key="6">
    <source>
        <dbReference type="Pfam" id="PF09745"/>
    </source>
</evidence>
<accession>A0A3Q2YU63</accession>
<dbReference type="Ensembl" id="ENSHCOT00000001348.1">
    <property type="protein sequence ID" value="ENSHCOP00000007829.1"/>
    <property type="gene ID" value="ENSHCOG00000009930.1"/>
</dbReference>
<comment type="similarity">
    <text evidence="1">Belongs to the NSRP1 family.</text>
</comment>
<dbReference type="Ensembl" id="ENSHCOT00000001341.1">
    <property type="protein sequence ID" value="ENSHCOP00000022327.1"/>
    <property type="gene ID" value="ENSHCOG00000009930.1"/>
</dbReference>
<evidence type="ECO:0000256" key="5">
    <source>
        <dbReference type="SAM" id="MobiDB-lite"/>
    </source>
</evidence>
<dbReference type="InterPro" id="IPR042816">
    <property type="entry name" value="Nsrp1"/>
</dbReference>
<protein>
    <recommendedName>
        <fullName evidence="2">Nuclear speckle splicing regulatory protein 1</fullName>
    </recommendedName>
    <alternativeName>
        <fullName evidence="4">Coiled-coil domain-containing protein 55</fullName>
    </alternativeName>
</protein>
<feature type="compositionally biased region" description="Basic and acidic residues" evidence="5">
    <location>
        <begin position="127"/>
        <end position="149"/>
    </location>
</feature>
<dbReference type="AlphaFoldDB" id="A0A3Q2YU63"/>
<dbReference type="STRING" id="109280.ENSHCOP00000022327"/>
<feature type="region of interest" description="Disordered" evidence="5">
    <location>
        <begin position="37"/>
        <end position="69"/>
    </location>
</feature>
<feature type="compositionally biased region" description="Basic residues" evidence="5">
    <location>
        <begin position="345"/>
        <end position="373"/>
    </location>
</feature>
<feature type="compositionally biased region" description="Polar residues" evidence="5">
    <location>
        <begin position="312"/>
        <end position="328"/>
    </location>
</feature>
<feature type="domain" description="Nuclear speckle splicing regulatory protein 1 N-terminal" evidence="6">
    <location>
        <begin position="72"/>
        <end position="190"/>
    </location>
</feature>
<organism evidence="7 8">
    <name type="scientific">Hippocampus comes</name>
    <name type="common">Tiger tail seahorse</name>
    <dbReference type="NCBI Taxonomy" id="109280"/>
    <lineage>
        <taxon>Eukaryota</taxon>
        <taxon>Metazoa</taxon>
        <taxon>Chordata</taxon>
        <taxon>Craniata</taxon>
        <taxon>Vertebrata</taxon>
        <taxon>Euteleostomi</taxon>
        <taxon>Actinopterygii</taxon>
        <taxon>Neopterygii</taxon>
        <taxon>Teleostei</taxon>
        <taxon>Neoteleostei</taxon>
        <taxon>Acanthomorphata</taxon>
        <taxon>Syngnathiaria</taxon>
        <taxon>Syngnathiformes</taxon>
        <taxon>Syngnathoidei</taxon>
        <taxon>Syngnathidae</taxon>
        <taxon>Hippocampus</taxon>
    </lineage>
</organism>